<dbReference type="InterPro" id="IPR043128">
    <property type="entry name" value="Rev_trsase/Diguanyl_cyclase"/>
</dbReference>
<dbReference type="SUPFAM" id="SSF103190">
    <property type="entry name" value="Sensory domain-like"/>
    <property type="match status" value="1"/>
</dbReference>
<sequence>MKFLYKFTLLIVILIVLGCFVQFVVFNKFFISDTNSLLLSTNEKAAENVSMQLVENLKKVENFLKLVAENDEIRKNQELLNKFNQIVPEVDVVTIVNSKGDILRMSGNVHNPNVSNLAYRDYFQKAIHGKTYISNVFTSTSGNKIVVMSVPILKNGAIDGVVVGTVKLQGNSLASMFDNKEFGKKGYISVLDSNGYVVYHPNKERIGKKSVIFDKLQGKLGFKIMKDYSGKDQFVGFSKVSNLNWYVTVITPTADIMTIRNIIIYETFIGSIIVSVLVILLGIYTIKRYSKPLNKLIFSFNALKDGKYKKIDPHDYEEEFQEMVKVYNNTIGRLEEAHNDLEEAADIDSLTGAYNRRAFNNFLSIVKQEINNCSLKSLGILLLDIDHFKELNDTAGHLAGDNVLKKLAQIMKATAGERSVFRFGGDEFAVVIRNVSDERLLSVAEEIRIKSEAALNGCTVSIGMAKFPKDTHSVDELIDFADKALYISKKSKNKVTVFIKSSDS</sequence>
<dbReference type="GO" id="GO:0005886">
    <property type="term" value="C:plasma membrane"/>
    <property type="evidence" value="ECO:0007669"/>
    <property type="project" value="UniProtKB-SubCell"/>
</dbReference>
<keyword evidence="3 6" id="KW-0812">Transmembrane</keyword>
<keyword evidence="5 6" id="KW-0472">Membrane</keyword>
<evidence type="ECO:0000313" key="8">
    <source>
        <dbReference type="EMBL" id="AKA67730.1"/>
    </source>
</evidence>
<evidence type="ECO:0000256" key="2">
    <source>
        <dbReference type="ARBA" id="ARBA00022475"/>
    </source>
</evidence>
<dbReference type="KEGG" id="csq:CSCA_0605"/>
<dbReference type="PROSITE" id="PS50887">
    <property type="entry name" value="GGDEF"/>
    <property type="match status" value="1"/>
</dbReference>
<dbReference type="Pfam" id="PF00990">
    <property type="entry name" value="GGDEF"/>
    <property type="match status" value="1"/>
</dbReference>
<dbReference type="NCBIfam" id="TIGR00254">
    <property type="entry name" value="GGDEF"/>
    <property type="match status" value="1"/>
</dbReference>
<dbReference type="PROSITE" id="PS51257">
    <property type="entry name" value="PROKAR_LIPOPROTEIN"/>
    <property type="match status" value="1"/>
</dbReference>
<keyword evidence="4 6" id="KW-1133">Transmembrane helix</keyword>
<evidence type="ECO:0000256" key="6">
    <source>
        <dbReference type="SAM" id="Phobius"/>
    </source>
</evidence>
<dbReference type="Gene3D" id="3.30.450.20">
    <property type="entry name" value="PAS domain"/>
    <property type="match status" value="2"/>
</dbReference>
<dbReference type="PANTHER" id="PTHR45138:SF9">
    <property type="entry name" value="DIGUANYLATE CYCLASE DGCM-RELATED"/>
    <property type="match status" value="1"/>
</dbReference>
<protein>
    <submittedName>
        <fullName evidence="8">Diguanylate cyclase</fullName>
    </submittedName>
</protein>
<dbReference type="Gene3D" id="6.10.340.10">
    <property type="match status" value="1"/>
</dbReference>
<keyword evidence="2" id="KW-1003">Cell membrane</keyword>
<dbReference type="InterPro" id="IPR000160">
    <property type="entry name" value="GGDEF_dom"/>
</dbReference>
<gene>
    <name evidence="8" type="ORF">CSCA_0605</name>
</gene>
<evidence type="ECO:0000313" key="9">
    <source>
        <dbReference type="Proteomes" id="UP000033115"/>
    </source>
</evidence>
<dbReference type="InterPro" id="IPR033479">
    <property type="entry name" value="dCache_1"/>
</dbReference>
<dbReference type="STRING" id="1548.CSCA_0605"/>
<dbReference type="CDD" id="cd01949">
    <property type="entry name" value="GGDEF"/>
    <property type="match status" value="1"/>
</dbReference>
<dbReference type="GO" id="GO:1902201">
    <property type="term" value="P:negative regulation of bacterial-type flagellum-dependent cell motility"/>
    <property type="evidence" value="ECO:0007669"/>
    <property type="project" value="TreeGrafter"/>
</dbReference>
<evidence type="ECO:0000256" key="1">
    <source>
        <dbReference type="ARBA" id="ARBA00004651"/>
    </source>
</evidence>
<dbReference type="GO" id="GO:0043709">
    <property type="term" value="P:cell adhesion involved in single-species biofilm formation"/>
    <property type="evidence" value="ECO:0007669"/>
    <property type="project" value="TreeGrafter"/>
</dbReference>
<dbReference type="SMART" id="SM00267">
    <property type="entry name" value="GGDEF"/>
    <property type="match status" value="1"/>
</dbReference>
<evidence type="ECO:0000259" key="7">
    <source>
        <dbReference type="PROSITE" id="PS50887"/>
    </source>
</evidence>
<dbReference type="Proteomes" id="UP000033115">
    <property type="component" value="Chromosome"/>
</dbReference>
<dbReference type="EMBL" id="CP009933">
    <property type="protein sequence ID" value="AKA67730.1"/>
    <property type="molecule type" value="Genomic_DNA"/>
</dbReference>
<keyword evidence="9" id="KW-1185">Reference proteome</keyword>
<dbReference type="InterPro" id="IPR050469">
    <property type="entry name" value="Diguanylate_Cyclase"/>
</dbReference>
<dbReference type="CDD" id="cd12914">
    <property type="entry name" value="PDC1_DGC_like"/>
    <property type="match status" value="1"/>
</dbReference>
<dbReference type="PANTHER" id="PTHR45138">
    <property type="entry name" value="REGULATORY COMPONENTS OF SENSORY TRANSDUCTION SYSTEM"/>
    <property type="match status" value="1"/>
</dbReference>
<dbReference type="SUPFAM" id="SSF55073">
    <property type="entry name" value="Nucleotide cyclase"/>
    <property type="match status" value="1"/>
</dbReference>
<dbReference type="GO" id="GO:0052621">
    <property type="term" value="F:diguanylate cyclase activity"/>
    <property type="evidence" value="ECO:0007669"/>
    <property type="project" value="TreeGrafter"/>
</dbReference>
<dbReference type="HOGENOM" id="CLU_540486_0_0_9"/>
<evidence type="ECO:0000256" key="3">
    <source>
        <dbReference type="ARBA" id="ARBA00022692"/>
    </source>
</evidence>
<dbReference type="CDD" id="cd12912">
    <property type="entry name" value="PDC2_MCP_like"/>
    <property type="match status" value="1"/>
</dbReference>
<dbReference type="InterPro" id="IPR029787">
    <property type="entry name" value="Nucleotide_cyclase"/>
</dbReference>
<feature type="domain" description="GGDEF" evidence="7">
    <location>
        <begin position="376"/>
        <end position="500"/>
    </location>
</feature>
<feature type="transmembrane region" description="Helical" evidence="6">
    <location>
        <begin position="7"/>
        <end position="26"/>
    </location>
</feature>
<comment type="subcellular location">
    <subcellularLocation>
        <location evidence="1">Cell membrane</location>
        <topology evidence="1">Multi-pass membrane protein</topology>
    </subcellularLocation>
</comment>
<reference evidence="8 9" key="1">
    <citation type="journal article" date="2015" name="J. Biotechnol.">
        <title>Complete genome sequence of a malodorant-producing acetogen, Clostridium scatologenes ATCC 25775(T).</title>
        <authorList>
            <person name="Zhu Z."/>
            <person name="Guo T."/>
            <person name="Zheng H."/>
            <person name="Song T."/>
            <person name="Ouyang P."/>
            <person name="Xie J."/>
        </authorList>
    </citation>
    <scope>NUCLEOTIDE SEQUENCE [LARGE SCALE GENOMIC DNA]</scope>
    <source>
        <strain evidence="8 9">ATCC 25775</strain>
    </source>
</reference>
<dbReference type="InterPro" id="IPR029151">
    <property type="entry name" value="Sensor-like_sf"/>
</dbReference>
<name>A0A0E3JX39_CLOSL</name>
<dbReference type="Pfam" id="PF02743">
    <property type="entry name" value="dCache_1"/>
    <property type="match status" value="1"/>
</dbReference>
<accession>A0A0E3JX39</accession>
<dbReference type="RefSeq" id="WP_029163664.1">
    <property type="nucleotide sequence ID" value="NZ_CP009933.1"/>
</dbReference>
<dbReference type="Gene3D" id="3.30.70.270">
    <property type="match status" value="1"/>
</dbReference>
<evidence type="ECO:0000256" key="4">
    <source>
        <dbReference type="ARBA" id="ARBA00022989"/>
    </source>
</evidence>
<evidence type="ECO:0000256" key="5">
    <source>
        <dbReference type="ARBA" id="ARBA00023136"/>
    </source>
</evidence>
<dbReference type="AlphaFoldDB" id="A0A0E3JX39"/>
<organism evidence="8 9">
    <name type="scientific">Clostridium scatologenes</name>
    <dbReference type="NCBI Taxonomy" id="1548"/>
    <lineage>
        <taxon>Bacteria</taxon>
        <taxon>Bacillati</taxon>
        <taxon>Bacillota</taxon>
        <taxon>Clostridia</taxon>
        <taxon>Eubacteriales</taxon>
        <taxon>Clostridiaceae</taxon>
        <taxon>Clostridium</taxon>
    </lineage>
</organism>
<proteinExistence type="predicted"/>
<feature type="transmembrane region" description="Helical" evidence="6">
    <location>
        <begin position="262"/>
        <end position="286"/>
    </location>
</feature>